<comment type="similarity">
    <text evidence="1">Belongs to the enoyl-CoA hydratase/isomerase family.</text>
</comment>
<organism evidence="2 3">
    <name type="scientific">Acinetobacter halotolerans</name>
    <dbReference type="NCBI Taxonomy" id="1752076"/>
    <lineage>
        <taxon>Bacteria</taxon>
        <taxon>Pseudomonadati</taxon>
        <taxon>Pseudomonadota</taxon>
        <taxon>Gammaproteobacteria</taxon>
        <taxon>Moraxellales</taxon>
        <taxon>Moraxellaceae</taxon>
        <taxon>Acinetobacter</taxon>
    </lineage>
</organism>
<dbReference type="SUPFAM" id="SSF52096">
    <property type="entry name" value="ClpP/crotonase"/>
    <property type="match status" value="1"/>
</dbReference>
<dbReference type="Proteomes" id="UP000292110">
    <property type="component" value="Unassembled WGS sequence"/>
</dbReference>
<dbReference type="InterPro" id="IPR029045">
    <property type="entry name" value="ClpP/crotonase-like_dom_sf"/>
</dbReference>
<proteinExistence type="inferred from homology"/>
<dbReference type="Gene3D" id="1.10.12.10">
    <property type="entry name" value="Lyase 2-enoyl-coa Hydratase, Chain A, domain 2"/>
    <property type="match status" value="1"/>
</dbReference>
<evidence type="ECO:0000256" key="1">
    <source>
        <dbReference type="ARBA" id="ARBA00005254"/>
    </source>
</evidence>
<dbReference type="EMBL" id="SGIM01000004">
    <property type="protein sequence ID" value="RZF53583.1"/>
    <property type="molecule type" value="Genomic_DNA"/>
</dbReference>
<dbReference type="InterPro" id="IPR001753">
    <property type="entry name" value="Enoyl-CoA_hydra/iso"/>
</dbReference>
<dbReference type="CDD" id="cd06558">
    <property type="entry name" value="crotonase-like"/>
    <property type="match status" value="1"/>
</dbReference>
<dbReference type="NCBIfam" id="NF005126">
    <property type="entry name" value="PRK06563.1"/>
    <property type="match status" value="1"/>
</dbReference>
<comment type="caution">
    <text evidence="2">The sequence shown here is derived from an EMBL/GenBank/DDBJ whole genome shotgun (WGS) entry which is preliminary data.</text>
</comment>
<dbReference type="Pfam" id="PF00378">
    <property type="entry name" value="ECH_1"/>
    <property type="match status" value="1"/>
</dbReference>
<protein>
    <submittedName>
        <fullName evidence="2">Crotonase/enoyl-CoA hydratase family protein</fullName>
    </submittedName>
</protein>
<dbReference type="InterPro" id="IPR014748">
    <property type="entry name" value="Enoyl-CoA_hydra_C"/>
</dbReference>
<sequence length="260" mass="28542">MSLGKVSREKIGHIMLIGLDRVPKRNAFDSHMISDLSHALTEYEDDPELRCAVIFAHGDHFTAGLDLVELQSKISEGIFNFDENQINPWGVGGRHRTKPLIVAVQGICYTAGVELMLNADVVIASDDTVFGQLEVQRGIMPFGGATVRFVQAAGWQKAMPYLLTGKTFNSTTANELNLISEIVEQGKQLERAIEIAKEICTSAPLAVQALLASATDAVTQGQTFAFEKMNSYLMPLFVSQDAQEGIRAMLEKRPPQFTGR</sequence>
<reference evidence="2 3" key="1">
    <citation type="submission" date="2019-02" db="EMBL/GenBank/DDBJ databases">
        <title>The draft genome of Acinetobacter halotolerans strain JCM 31009.</title>
        <authorList>
            <person name="Qin J."/>
            <person name="Feng Y."/>
            <person name="Nemec A."/>
            <person name="Zong Z."/>
        </authorList>
    </citation>
    <scope>NUCLEOTIDE SEQUENCE [LARGE SCALE GENOMIC DNA]</scope>
    <source>
        <strain evidence="2 3">JCM 31009</strain>
    </source>
</reference>
<dbReference type="Gene3D" id="3.90.226.10">
    <property type="entry name" value="2-enoyl-CoA Hydratase, Chain A, domain 1"/>
    <property type="match status" value="1"/>
</dbReference>
<dbReference type="RefSeq" id="WP_130161675.1">
    <property type="nucleotide sequence ID" value="NZ_SGIM01000004.1"/>
</dbReference>
<accession>A0A4V2DB12</accession>
<dbReference type="GO" id="GO:0003824">
    <property type="term" value="F:catalytic activity"/>
    <property type="evidence" value="ECO:0007669"/>
    <property type="project" value="UniProtKB-ARBA"/>
</dbReference>
<name>A0A4V2DB12_9GAMM</name>
<evidence type="ECO:0000313" key="3">
    <source>
        <dbReference type="Proteomes" id="UP000292110"/>
    </source>
</evidence>
<dbReference type="AlphaFoldDB" id="A0A4V2DB12"/>
<keyword evidence="3" id="KW-1185">Reference proteome</keyword>
<gene>
    <name evidence="2" type="ORF">EXE30_06295</name>
</gene>
<evidence type="ECO:0000313" key="2">
    <source>
        <dbReference type="EMBL" id="RZF53583.1"/>
    </source>
</evidence>
<dbReference type="PANTHER" id="PTHR43802:SF1">
    <property type="entry name" value="IP11341P-RELATED"/>
    <property type="match status" value="1"/>
</dbReference>
<dbReference type="PANTHER" id="PTHR43802">
    <property type="entry name" value="ENOYL-COA HYDRATASE"/>
    <property type="match status" value="1"/>
</dbReference>